<dbReference type="EMBL" id="CANHGI010000005">
    <property type="protein sequence ID" value="CAI5450403.1"/>
    <property type="molecule type" value="Genomic_DNA"/>
</dbReference>
<dbReference type="PANTHER" id="PTHR23020">
    <property type="entry name" value="UNCHARACTERIZED NUCLEAR HORMONE RECEPTOR-RELATED"/>
    <property type="match status" value="1"/>
</dbReference>
<dbReference type="SMART" id="SM00587">
    <property type="entry name" value="CHK"/>
    <property type="match status" value="1"/>
</dbReference>
<dbReference type="InterPro" id="IPR052961">
    <property type="entry name" value="Oxido-Kinase-like_Enzymes"/>
</dbReference>
<organism evidence="2 3">
    <name type="scientific">Caenorhabditis angaria</name>
    <dbReference type="NCBI Taxonomy" id="860376"/>
    <lineage>
        <taxon>Eukaryota</taxon>
        <taxon>Metazoa</taxon>
        <taxon>Ecdysozoa</taxon>
        <taxon>Nematoda</taxon>
        <taxon>Chromadorea</taxon>
        <taxon>Rhabditida</taxon>
        <taxon>Rhabditina</taxon>
        <taxon>Rhabditomorpha</taxon>
        <taxon>Rhabditoidea</taxon>
        <taxon>Rhabditidae</taxon>
        <taxon>Peloderinae</taxon>
        <taxon>Caenorhabditis</taxon>
    </lineage>
</organism>
<dbReference type="Gene3D" id="3.90.1200.10">
    <property type="match status" value="1"/>
</dbReference>
<comment type="caution">
    <text evidence="2">The sequence shown here is derived from an EMBL/GenBank/DDBJ whole genome shotgun (WGS) entry which is preliminary data.</text>
</comment>
<dbReference type="PANTHER" id="PTHR23020:SF8">
    <property type="entry name" value="CHK KINASE-LIKE DOMAIN-CONTAINING PROTEIN"/>
    <property type="match status" value="1"/>
</dbReference>
<feature type="domain" description="CHK kinase-like" evidence="1">
    <location>
        <begin position="143"/>
        <end position="333"/>
    </location>
</feature>
<reference evidence="2" key="1">
    <citation type="submission" date="2022-11" db="EMBL/GenBank/DDBJ databases">
        <authorList>
            <person name="Kikuchi T."/>
        </authorList>
    </citation>
    <scope>NUCLEOTIDE SEQUENCE</scope>
    <source>
        <strain evidence="2">PS1010</strain>
    </source>
</reference>
<dbReference type="AlphaFoldDB" id="A0A9P1IVZ3"/>
<dbReference type="Pfam" id="PF07914">
    <property type="entry name" value="DUF1679"/>
    <property type="match status" value="1"/>
</dbReference>
<dbReference type="InterPro" id="IPR015897">
    <property type="entry name" value="CHK_kinase-like"/>
</dbReference>
<dbReference type="SUPFAM" id="SSF56112">
    <property type="entry name" value="Protein kinase-like (PK-like)"/>
    <property type="match status" value="1"/>
</dbReference>
<evidence type="ECO:0000313" key="3">
    <source>
        <dbReference type="Proteomes" id="UP001152747"/>
    </source>
</evidence>
<protein>
    <recommendedName>
        <fullName evidence="1">CHK kinase-like domain-containing protein</fullName>
    </recommendedName>
</protein>
<proteinExistence type="predicted"/>
<dbReference type="InterPro" id="IPR011009">
    <property type="entry name" value="Kinase-like_dom_sf"/>
</dbReference>
<accession>A0A9P1IVZ3</accession>
<evidence type="ECO:0000313" key="2">
    <source>
        <dbReference type="EMBL" id="CAI5450403.1"/>
    </source>
</evidence>
<dbReference type="Proteomes" id="UP001152747">
    <property type="component" value="Unassembled WGS sequence"/>
</dbReference>
<dbReference type="InterPro" id="IPR012877">
    <property type="entry name" value="Dhs-27"/>
</dbReference>
<gene>
    <name evidence="2" type="ORF">CAMP_LOCUS13040</name>
</gene>
<evidence type="ECO:0000259" key="1">
    <source>
        <dbReference type="SMART" id="SM00587"/>
    </source>
</evidence>
<name>A0A9P1IVZ3_9PELO</name>
<keyword evidence="3" id="KW-1185">Reference proteome</keyword>
<dbReference type="OrthoDB" id="5786316at2759"/>
<sequence>MSFLEESSGLLGTHVNWEDIEDEVRLSLATEARFGENKRMQVVGEMKGIMSRIVLIHPDWHPKCSNLPEEFAVKIASPLNFIEMSKSIELGAENRKIDRIVRVLHNREVEAYRFLSENLPENFPNLKIYCAKKFSAENVEKGFLVLEFAENIAHISMFESIEIAEILPVVKAISKFSAIGYAENRLKFAAGPDFITHVLAEFGDVGFREKIYGKLRGMRGFFGGDLVKLENLIEIFRSSMLPENVAKLTRICEILGHPPVPVHGDLWPGNLLFTQGNPLKLRAIIDWQAVNFGSPAQDLDRLFISILSAKNRRENLDFLLGIYYQEFAENLEPPFTFEQLKKSYQLLFPIQAFMVLPGFLSMSEIPENSEIFGFAREKSIGMMEDVLKAHADNLLDFPGFFE</sequence>